<feature type="modified residue" description="4-aspartylphosphate" evidence="12">
    <location>
        <position position="661"/>
    </location>
</feature>
<dbReference type="GO" id="GO:0000155">
    <property type="term" value="F:phosphorelay sensor kinase activity"/>
    <property type="evidence" value="ECO:0007669"/>
    <property type="project" value="InterPro"/>
</dbReference>
<dbReference type="InterPro" id="IPR001789">
    <property type="entry name" value="Sig_transdc_resp-reg_receiver"/>
</dbReference>
<dbReference type="GO" id="GO:0005524">
    <property type="term" value="F:ATP binding"/>
    <property type="evidence" value="ECO:0007669"/>
    <property type="project" value="UniProtKB-KW"/>
</dbReference>
<keyword evidence="17" id="KW-1185">Reference proteome</keyword>
<evidence type="ECO:0000259" key="14">
    <source>
        <dbReference type="PROSITE" id="PS50109"/>
    </source>
</evidence>
<keyword evidence="4" id="KW-1003">Cell membrane</keyword>
<dbReference type="InterPro" id="IPR005467">
    <property type="entry name" value="His_kinase_dom"/>
</dbReference>
<sequence>MSIDDIYARAELSLQQRTNGQTEVMIHADEMTALLQALSTNKIKLETQNEVLRQTQDAFAALKNRYFDLYNFTPVAYFTLNIQGDILETNLRATQLLGIKPYFTKNESLFSYLTKPSQSVFHQHIQTLCQQKNRQLCELEIICAVNKELLYVRVESLPILSGDNTQVDKIFTSFTDISDCKHAENLLRIQRDLSFNLITATDLSSASQQILEACCQIREIDCGGVYLSHPESGDLSLIAHTGLTDTFVAKTHYYPANSVEAQLTQAGHSLYAHFKDLPLARIACLASEGLQATAILPIQNEGKIIGAMQLASHIYQHISPNSRHAIETIANKIHGVIAHLSAEDANRRKLSAEIASRAKTEFIANMSHELRTPLNSLLILAEGLQEGTYGELNSRQQHFLHVIEESGRHLLSLINDILDLAKIEADKVELNLQLLAVEPVCQASLRLVRQMAHQKKQQLHFDIAEIGLMLYSDERRLKQILVNLLNNAIKFTPVKGTIGLKVHTNAAQKQIFFTVWDTGIGISLEDQKRLFTAFVQLNKKENKEYEGTGLGLNLVYHLVKLHGGSINVASEPLFGSHFIVGLPWQTDLEKQQTNTALIEQKHTVIRPATQINILLVEDNIITAQGLCDYLENIGYNVTLAETGTQALQWAQTQAPHLILLDIQLPELDGLSVTQQIRANVKTAHIPIVILTAMAMPGDREKCLAIGATDYLSKPITLKHLITMIERLCQT</sequence>
<evidence type="ECO:0000256" key="6">
    <source>
        <dbReference type="ARBA" id="ARBA00022679"/>
    </source>
</evidence>
<keyword evidence="5 12" id="KW-0597">Phosphoprotein</keyword>
<dbReference type="Pfam" id="PF02518">
    <property type="entry name" value="HATPase_c"/>
    <property type="match status" value="1"/>
</dbReference>
<dbReference type="InterPro" id="IPR003594">
    <property type="entry name" value="HATPase_dom"/>
</dbReference>
<dbReference type="PROSITE" id="PS50109">
    <property type="entry name" value="HIS_KIN"/>
    <property type="match status" value="1"/>
</dbReference>
<dbReference type="InterPro" id="IPR011006">
    <property type="entry name" value="CheY-like_superfamily"/>
</dbReference>
<dbReference type="Gene3D" id="3.30.565.10">
    <property type="entry name" value="Histidine kinase-like ATPase, C-terminal domain"/>
    <property type="match status" value="1"/>
</dbReference>
<dbReference type="EC" id="2.7.13.3" evidence="3"/>
<dbReference type="CDD" id="cd17546">
    <property type="entry name" value="REC_hyHK_CKI1_RcsC-like"/>
    <property type="match status" value="1"/>
</dbReference>
<dbReference type="SUPFAM" id="SSF52172">
    <property type="entry name" value="CheY-like"/>
    <property type="match status" value="1"/>
</dbReference>
<keyword evidence="8" id="KW-0418">Kinase</keyword>
<dbReference type="Gene3D" id="3.30.450.40">
    <property type="match status" value="1"/>
</dbReference>
<keyword evidence="13" id="KW-0175">Coiled coil</keyword>
<dbReference type="SMART" id="SM00448">
    <property type="entry name" value="REC"/>
    <property type="match status" value="1"/>
</dbReference>
<dbReference type="InterPro" id="IPR036890">
    <property type="entry name" value="HATPase_C_sf"/>
</dbReference>
<dbReference type="InterPro" id="IPR003661">
    <property type="entry name" value="HisK_dim/P_dom"/>
</dbReference>
<dbReference type="InterPro" id="IPR029016">
    <property type="entry name" value="GAF-like_dom_sf"/>
</dbReference>
<keyword evidence="7" id="KW-0547">Nucleotide-binding</keyword>
<dbReference type="InterPro" id="IPR036097">
    <property type="entry name" value="HisK_dim/P_sf"/>
</dbReference>
<comment type="catalytic activity">
    <reaction evidence="1">
        <text>ATP + protein L-histidine = ADP + protein N-phospho-L-histidine.</text>
        <dbReference type="EC" id="2.7.13.3"/>
    </reaction>
</comment>
<evidence type="ECO:0000256" key="5">
    <source>
        <dbReference type="ARBA" id="ARBA00022553"/>
    </source>
</evidence>
<keyword evidence="11" id="KW-0472">Membrane</keyword>
<evidence type="ECO:0000256" key="11">
    <source>
        <dbReference type="ARBA" id="ARBA00023136"/>
    </source>
</evidence>
<evidence type="ECO:0000259" key="15">
    <source>
        <dbReference type="PROSITE" id="PS50110"/>
    </source>
</evidence>
<accession>A0A2N9YAI2</accession>
<feature type="coiled-coil region" evidence="13">
    <location>
        <begin position="28"/>
        <end position="65"/>
    </location>
</feature>
<evidence type="ECO:0000256" key="3">
    <source>
        <dbReference type="ARBA" id="ARBA00012438"/>
    </source>
</evidence>
<proteinExistence type="predicted"/>
<dbReference type="AlphaFoldDB" id="A0A2N9YAI2"/>
<dbReference type="Gene3D" id="3.40.50.2300">
    <property type="match status" value="1"/>
</dbReference>
<dbReference type="EMBL" id="CP018889">
    <property type="protein sequence ID" value="AUI67477.1"/>
    <property type="molecule type" value="Genomic_DNA"/>
</dbReference>
<dbReference type="PANTHER" id="PTHR43047">
    <property type="entry name" value="TWO-COMPONENT HISTIDINE PROTEIN KINASE"/>
    <property type="match status" value="1"/>
</dbReference>
<evidence type="ECO:0000256" key="2">
    <source>
        <dbReference type="ARBA" id="ARBA00004236"/>
    </source>
</evidence>
<evidence type="ECO:0000256" key="8">
    <source>
        <dbReference type="ARBA" id="ARBA00022777"/>
    </source>
</evidence>
<evidence type="ECO:0000256" key="12">
    <source>
        <dbReference type="PROSITE-ProRule" id="PRU00169"/>
    </source>
</evidence>
<feature type="domain" description="Response regulatory" evidence="15">
    <location>
        <begin position="612"/>
        <end position="728"/>
    </location>
</feature>
<dbReference type="Pfam" id="PF00072">
    <property type="entry name" value="Response_reg"/>
    <property type="match status" value="1"/>
</dbReference>
<keyword evidence="6" id="KW-0808">Transferase</keyword>
<dbReference type="OrthoDB" id="9792854at2"/>
<dbReference type="PRINTS" id="PR00344">
    <property type="entry name" value="BCTRLSENSOR"/>
</dbReference>
<evidence type="ECO:0000256" key="9">
    <source>
        <dbReference type="ARBA" id="ARBA00022840"/>
    </source>
</evidence>
<evidence type="ECO:0000256" key="1">
    <source>
        <dbReference type="ARBA" id="ARBA00000085"/>
    </source>
</evidence>
<evidence type="ECO:0000313" key="17">
    <source>
        <dbReference type="Proteomes" id="UP000234271"/>
    </source>
</evidence>
<evidence type="ECO:0000256" key="7">
    <source>
        <dbReference type="ARBA" id="ARBA00022741"/>
    </source>
</evidence>
<dbReference type="Gene3D" id="1.10.287.130">
    <property type="match status" value="1"/>
</dbReference>
<dbReference type="Pfam" id="PF00989">
    <property type="entry name" value="PAS"/>
    <property type="match status" value="1"/>
</dbReference>
<organism evidence="16 17">
    <name type="scientific">Beggiatoa leptomitoformis</name>
    <dbReference type="NCBI Taxonomy" id="288004"/>
    <lineage>
        <taxon>Bacteria</taxon>
        <taxon>Pseudomonadati</taxon>
        <taxon>Pseudomonadota</taxon>
        <taxon>Gammaproteobacteria</taxon>
        <taxon>Thiotrichales</taxon>
        <taxon>Thiotrichaceae</taxon>
        <taxon>Beggiatoa</taxon>
    </lineage>
</organism>
<dbReference type="SUPFAM" id="SSF55781">
    <property type="entry name" value="GAF domain-like"/>
    <property type="match status" value="1"/>
</dbReference>
<dbReference type="PROSITE" id="PS50110">
    <property type="entry name" value="RESPONSE_REGULATORY"/>
    <property type="match status" value="1"/>
</dbReference>
<evidence type="ECO:0000313" key="16">
    <source>
        <dbReference type="EMBL" id="AUI67477.1"/>
    </source>
</evidence>
<dbReference type="GO" id="GO:0006355">
    <property type="term" value="P:regulation of DNA-templated transcription"/>
    <property type="evidence" value="ECO:0007669"/>
    <property type="project" value="InterPro"/>
</dbReference>
<dbReference type="PANTHER" id="PTHR43047:SF63">
    <property type="entry name" value="HISTIDINE KINASE"/>
    <property type="match status" value="1"/>
</dbReference>
<dbReference type="Proteomes" id="UP000234271">
    <property type="component" value="Chromosome"/>
</dbReference>
<dbReference type="FunFam" id="3.30.565.10:FF:000023">
    <property type="entry name" value="PAS domain-containing sensor histidine kinase"/>
    <property type="match status" value="1"/>
</dbReference>
<dbReference type="SUPFAM" id="SSF47384">
    <property type="entry name" value="Homodimeric domain of signal transducing histidine kinase"/>
    <property type="match status" value="1"/>
</dbReference>
<keyword evidence="9" id="KW-0067">ATP-binding</keyword>
<dbReference type="InterPro" id="IPR035965">
    <property type="entry name" value="PAS-like_dom_sf"/>
</dbReference>
<dbReference type="CDD" id="cd16922">
    <property type="entry name" value="HATPase_EvgS-ArcB-TorS-like"/>
    <property type="match status" value="1"/>
</dbReference>
<comment type="subcellular location">
    <subcellularLocation>
        <location evidence="2">Cell membrane</location>
    </subcellularLocation>
</comment>
<keyword evidence="10" id="KW-0902">Two-component regulatory system</keyword>
<dbReference type="SUPFAM" id="SSF55874">
    <property type="entry name" value="ATPase domain of HSP90 chaperone/DNA topoisomerase II/histidine kinase"/>
    <property type="match status" value="1"/>
</dbReference>
<dbReference type="SMART" id="SM00388">
    <property type="entry name" value="HisKA"/>
    <property type="match status" value="1"/>
</dbReference>
<dbReference type="SMART" id="SM00387">
    <property type="entry name" value="HATPase_c"/>
    <property type="match status" value="1"/>
</dbReference>
<gene>
    <name evidence="16" type="ORF">BLE401_01375</name>
</gene>
<dbReference type="InterPro" id="IPR013767">
    <property type="entry name" value="PAS_fold"/>
</dbReference>
<dbReference type="InterPro" id="IPR004358">
    <property type="entry name" value="Sig_transdc_His_kin-like_C"/>
</dbReference>
<name>A0A2N9YAI2_9GAMM</name>
<dbReference type="Gene3D" id="3.30.450.20">
    <property type="entry name" value="PAS domain"/>
    <property type="match status" value="1"/>
</dbReference>
<protein>
    <recommendedName>
        <fullName evidence="3">histidine kinase</fullName>
        <ecNumber evidence="3">2.7.13.3</ecNumber>
    </recommendedName>
</protein>
<reference evidence="17" key="1">
    <citation type="submission" date="2016-12" db="EMBL/GenBank/DDBJ databases">
        <title>Complete Genome Sequence of Beggiatoa leptomitiformis D-401.</title>
        <authorList>
            <person name="Fomenkov A."/>
            <person name="Vincze T."/>
            <person name="Grabovich M."/>
            <person name="Anton B.P."/>
            <person name="Dubinina G."/>
            <person name="Orlova M."/>
            <person name="Belousova E."/>
            <person name="Roberts R.J."/>
        </authorList>
    </citation>
    <scope>NUCLEOTIDE SEQUENCE [LARGE SCALE GENOMIC DNA]</scope>
    <source>
        <strain evidence="17">D-401</strain>
    </source>
</reference>
<dbReference type="GO" id="GO:0009927">
    <property type="term" value="F:histidine phosphotransfer kinase activity"/>
    <property type="evidence" value="ECO:0007669"/>
    <property type="project" value="TreeGrafter"/>
</dbReference>
<dbReference type="SUPFAM" id="SSF55785">
    <property type="entry name" value="PYP-like sensor domain (PAS domain)"/>
    <property type="match status" value="1"/>
</dbReference>
<dbReference type="GO" id="GO:0005886">
    <property type="term" value="C:plasma membrane"/>
    <property type="evidence" value="ECO:0007669"/>
    <property type="project" value="UniProtKB-SubCell"/>
</dbReference>
<evidence type="ECO:0000256" key="10">
    <source>
        <dbReference type="ARBA" id="ARBA00023012"/>
    </source>
</evidence>
<dbReference type="RefSeq" id="WP_062149685.1">
    <property type="nucleotide sequence ID" value="NZ_CP012373.2"/>
</dbReference>
<evidence type="ECO:0000256" key="4">
    <source>
        <dbReference type="ARBA" id="ARBA00022475"/>
    </source>
</evidence>
<dbReference type="CDD" id="cd00082">
    <property type="entry name" value="HisKA"/>
    <property type="match status" value="1"/>
</dbReference>
<feature type="domain" description="Histidine kinase" evidence="14">
    <location>
        <begin position="365"/>
        <end position="586"/>
    </location>
</feature>
<evidence type="ECO:0000256" key="13">
    <source>
        <dbReference type="SAM" id="Coils"/>
    </source>
</evidence>
<dbReference type="Pfam" id="PF00512">
    <property type="entry name" value="HisKA"/>
    <property type="match status" value="1"/>
</dbReference>